<keyword evidence="7" id="KW-1185">Reference proteome</keyword>
<feature type="transmembrane region" description="Helical" evidence="4">
    <location>
        <begin position="279"/>
        <end position="298"/>
    </location>
</feature>
<feature type="transmembrane region" description="Helical" evidence="4">
    <location>
        <begin position="9"/>
        <end position="27"/>
    </location>
</feature>
<dbReference type="InterPro" id="IPR011701">
    <property type="entry name" value="MFS"/>
</dbReference>
<feature type="transmembrane region" description="Helical" evidence="4">
    <location>
        <begin position="304"/>
        <end position="327"/>
    </location>
</feature>
<comment type="caution">
    <text evidence="6">The sequence shown here is derived from an EMBL/GenBank/DDBJ whole genome shotgun (WGS) entry which is preliminary data.</text>
</comment>
<feature type="transmembrane region" description="Helical" evidence="4">
    <location>
        <begin position="339"/>
        <end position="358"/>
    </location>
</feature>
<feature type="domain" description="Major facilitator superfamily (MFS) profile" evidence="5">
    <location>
        <begin position="9"/>
        <end position="394"/>
    </location>
</feature>
<protein>
    <submittedName>
        <fullName evidence="6">MFS transporter</fullName>
    </submittedName>
</protein>
<feature type="transmembrane region" description="Helical" evidence="4">
    <location>
        <begin position="370"/>
        <end position="389"/>
    </location>
</feature>
<dbReference type="PANTHER" id="PTHR11360:SF284">
    <property type="entry name" value="EG:103B4.3 PROTEIN-RELATED"/>
    <property type="match status" value="1"/>
</dbReference>
<proteinExistence type="predicted"/>
<dbReference type="InterPro" id="IPR036259">
    <property type="entry name" value="MFS_trans_sf"/>
</dbReference>
<reference evidence="6 7" key="1">
    <citation type="submission" date="2017-11" db="EMBL/GenBank/DDBJ databases">
        <title>Draft genome sequence of Rhizobiales bacterium SY3-13.</title>
        <authorList>
            <person name="Sun C."/>
        </authorList>
    </citation>
    <scope>NUCLEOTIDE SEQUENCE [LARGE SCALE GENOMIC DNA]</scope>
    <source>
        <strain evidence="6 7">SY3-13</strain>
    </source>
</reference>
<evidence type="ECO:0000259" key="5">
    <source>
        <dbReference type="PROSITE" id="PS50850"/>
    </source>
</evidence>
<dbReference type="PROSITE" id="PS50850">
    <property type="entry name" value="MFS"/>
    <property type="match status" value="1"/>
</dbReference>
<feature type="transmembrane region" description="Helical" evidence="4">
    <location>
        <begin position="78"/>
        <end position="94"/>
    </location>
</feature>
<dbReference type="SUPFAM" id="SSF103473">
    <property type="entry name" value="MFS general substrate transporter"/>
    <property type="match status" value="1"/>
</dbReference>
<organism evidence="6 7">
    <name type="scientific">Minwuia thermotolerans</name>
    <dbReference type="NCBI Taxonomy" id="2056226"/>
    <lineage>
        <taxon>Bacteria</taxon>
        <taxon>Pseudomonadati</taxon>
        <taxon>Pseudomonadota</taxon>
        <taxon>Alphaproteobacteria</taxon>
        <taxon>Minwuiales</taxon>
        <taxon>Minwuiaceae</taxon>
        <taxon>Minwuia</taxon>
    </lineage>
</organism>
<keyword evidence="2 4" id="KW-1133">Transmembrane helix</keyword>
<dbReference type="Proteomes" id="UP000229498">
    <property type="component" value="Unassembled WGS sequence"/>
</dbReference>
<feature type="transmembrane region" description="Helical" evidence="4">
    <location>
        <begin position="163"/>
        <end position="185"/>
    </location>
</feature>
<dbReference type="InterPro" id="IPR020846">
    <property type="entry name" value="MFS_dom"/>
</dbReference>
<evidence type="ECO:0000256" key="3">
    <source>
        <dbReference type="ARBA" id="ARBA00023136"/>
    </source>
</evidence>
<dbReference type="InterPro" id="IPR050327">
    <property type="entry name" value="Proton-linked_MCT"/>
</dbReference>
<evidence type="ECO:0000256" key="4">
    <source>
        <dbReference type="SAM" id="Phobius"/>
    </source>
</evidence>
<feature type="transmembrane region" description="Helical" evidence="4">
    <location>
        <begin position="215"/>
        <end position="236"/>
    </location>
</feature>
<dbReference type="OrthoDB" id="146345at2"/>
<name>A0A2M9G5R9_9PROT</name>
<keyword evidence="1 4" id="KW-0812">Transmembrane</keyword>
<dbReference type="Pfam" id="PF07690">
    <property type="entry name" value="MFS_1"/>
    <property type="match status" value="1"/>
</dbReference>
<feature type="transmembrane region" description="Helical" evidence="4">
    <location>
        <begin position="248"/>
        <end position="272"/>
    </location>
</feature>
<dbReference type="PANTHER" id="PTHR11360">
    <property type="entry name" value="MONOCARBOXYLATE TRANSPORTER"/>
    <property type="match status" value="1"/>
</dbReference>
<sequence>MTGATARPLWLMILAAALIVFLGMGMRSTFGLFLEPISSQMDWGREIFGLTFAIQNIVWGMTQPFAGGLADRYGSGRVLSLGGLLYVVGLLLMAEATTPLLMHLTGGVLIGLAQGLASMSIGMATVARHTPVHRRTLAMSIVTMGGSAGQLAISPLAPLFIGSYGYVFTLVMMAAAVALIIPLALPLAGRPPAYTAGPSQSFGEAIREAGGHRGYWLLIGGFFVCGFHVAFIGLHLPAYVADSGLEPWVGGVALATVGAFNIGGTLAAGALGDRYSKKYLLSFLYFARAVAILFLVLMPTTVEVVLVFSAMIGVLWLSTVPLTTGLVGQIFGPQYMGMLAGVVFFSHQIGSFGGAYLGGMLFDATGSYDIVWWMSIALGILAGLVHWPIDERPVVRPAAAA</sequence>
<gene>
    <name evidence="6" type="ORF">CVT23_04100</name>
</gene>
<keyword evidence="3 4" id="KW-0472">Membrane</keyword>
<dbReference type="GO" id="GO:0022857">
    <property type="term" value="F:transmembrane transporter activity"/>
    <property type="evidence" value="ECO:0007669"/>
    <property type="project" value="InterPro"/>
</dbReference>
<dbReference type="RefSeq" id="WP_109792481.1">
    <property type="nucleotide sequence ID" value="NZ_PHIG01000011.1"/>
</dbReference>
<evidence type="ECO:0000256" key="2">
    <source>
        <dbReference type="ARBA" id="ARBA00022989"/>
    </source>
</evidence>
<feature type="transmembrane region" description="Helical" evidence="4">
    <location>
        <begin position="136"/>
        <end position="157"/>
    </location>
</feature>
<dbReference type="CDD" id="cd17355">
    <property type="entry name" value="MFS_YcxA_like"/>
    <property type="match status" value="1"/>
</dbReference>
<dbReference type="AlphaFoldDB" id="A0A2M9G5R9"/>
<feature type="transmembrane region" description="Helical" evidence="4">
    <location>
        <begin position="47"/>
        <end position="66"/>
    </location>
</feature>
<evidence type="ECO:0000313" key="7">
    <source>
        <dbReference type="Proteomes" id="UP000229498"/>
    </source>
</evidence>
<dbReference type="Gene3D" id="1.20.1250.20">
    <property type="entry name" value="MFS general substrate transporter like domains"/>
    <property type="match status" value="2"/>
</dbReference>
<accession>A0A2M9G5R9</accession>
<evidence type="ECO:0000256" key="1">
    <source>
        <dbReference type="ARBA" id="ARBA00022692"/>
    </source>
</evidence>
<feature type="transmembrane region" description="Helical" evidence="4">
    <location>
        <begin position="100"/>
        <end position="124"/>
    </location>
</feature>
<evidence type="ECO:0000313" key="6">
    <source>
        <dbReference type="EMBL" id="PJK31050.1"/>
    </source>
</evidence>
<dbReference type="EMBL" id="PHIG01000011">
    <property type="protein sequence ID" value="PJK31050.1"/>
    <property type="molecule type" value="Genomic_DNA"/>
</dbReference>